<sequence>MCAYGFSVSSMLSLLLGAALHGSRTTPGWTPRCSPPGCTTELICMVFPTSRKDSSVEIPRIYFWPLFSKFFIYVVSSNSGLSRFASELRKRVRTSHSHVYTFSRAWSTTKARFTTGWPFAFLHSLRRLAEARNSDCLILRSA</sequence>
<feature type="chain" id="PRO_5025534092" description="Secreted protein" evidence="1">
    <location>
        <begin position="26"/>
        <end position="142"/>
    </location>
</feature>
<feature type="signal peptide" evidence="1">
    <location>
        <begin position="1"/>
        <end position="25"/>
    </location>
</feature>
<organism evidence="2 3">
    <name type="scientific">Lophiotrema nucula</name>
    <dbReference type="NCBI Taxonomy" id="690887"/>
    <lineage>
        <taxon>Eukaryota</taxon>
        <taxon>Fungi</taxon>
        <taxon>Dikarya</taxon>
        <taxon>Ascomycota</taxon>
        <taxon>Pezizomycotina</taxon>
        <taxon>Dothideomycetes</taxon>
        <taxon>Pleosporomycetidae</taxon>
        <taxon>Pleosporales</taxon>
        <taxon>Lophiotremataceae</taxon>
        <taxon>Lophiotrema</taxon>
    </lineage>
</organism>
<evidence type="ECO:0000256" key="1">
    <source>
        <dbReference type="SAM" id="SignalP"/>
    </source>
</evidence>
<protein>
    <recommendedName>
        <fullName evidence="4">Secreted protein</fullName>
    </recommendedName>
</protein>
<evidence type="ECO:0000313" key="2">
    <source>
        <dbReference type="EMBL" id="KAF2114079.1"/>
    </source>
</evidence>
<name>A0A6A5Z3M4_9PLEO</name>
<keyword evidence="3" id="KW-1185">Reference proteome</keyword>
<reference evidence="2" key="1">
    <citation type="journal article" date="2020" name="Stud. Mycol.">
        <title>101 Dothideomycetes genomes: a test case for predicting lifestyles and emergence of pathogens.</title>
        <authorList>
            <person name="Haridas S."/>
            <person name="Albert R."/>
            <person name="Binder M."/>
            <person name="Bloem J."/>
            <person name="Labutti K."/>
            <person name="Salamov A."/>
            <person name="Andreopoulos B."/>
            <person name="Baker S."/>
            <person name="Barry K."/>
            <person name="Bills G."/>
            <person name="Bluhm B."/>
            <person name="Cannon C."/>
            <person name="Castanera R."/>
            <person name="Culley D."/>
            <person name="Daum C."/>
            <person name="Ezra D."/>
            <person name="Gonzalez J."/>
            <person name="Henrissat B."/>
            <person name="Kuo A."/>
            <person name="Liang C."/>
            <person name="Lipzen A."/>
            <person name="Lutzoni F."/>
            <person name="Magnuson J."/>
            <person name="Mondo S."/>
            <person name="Nolan M."/>
            <person name="Ohm R."/>
            <person name="Pangilinan J."/>
            <person name="Park H.-J."/>
            <person name="Ramirez L."/>
            <person name="Alfaro M."/>
            <person name="Sun H."/>
            <person name="Tritt A."/>
            <person name="Yoshinaga Y."/>
            <person name="Zwiers L.-H."/>
            <person name="Turgeon B."/>
            <person name="Goodwin S."/>
            <person name="Spatafora J."/>
            <person name="Crous P."/>
            <person name="Grigoriev I."/>
        </authorList>
    </citation>
    <scope>NUCLEOTIDE SEQUENCE</scope>
    <source>
        <strain evidence="2">CBS 627.86</strain>
    </source>
</reference>
<keyword evidence="1" id="KW-0732">Signal</keyword>
<evidence type="ECO:0000313" key="3">
    <source>
        <dbReference type="Proteomes" id="UP000799770"/>
    </source>
</evidence>
<dbReference type="AlphaFoldDB" id="A0A6A5Z3M4"/>
<gene>
    <name evidence="2" type="ORF">BDV96DRAFT_108339</name>
</gene>
<evidence type="ECO:0008006" key="4">
    <source>
        <dbReference type="Google" id="ProtNLM"/>
    </source>
</evidence>
<proteinExistence type="predicted"/>
<dbReference type="EMBL" id="ML977326">
    <property type="protein sequence ID" value="KAF2114079.1"/>
    <property type="molecule type" value="Genomic_DNA"/>
</dbReference>
<accession>A0A6A5Z3M4</accession>
<dbReference type="Proteomes" id="UP000799770">
    <property type="component" value="Unassembled WGS sequence"/>
</dbReference>